<dbReference type="EMBL" id="FNUC01000004">
    <property type="protein sequence ID" value="SEF17023.1"/>
    <property type="molecule type" value="Genomic_DNA"/>
</dbReference>
<evidence type="ECO:0000256" key="2">
    <source>
        <dbReference type="SAM" id="SignalP"/>
    </source>
</evidence>
<dbReference type="InterPro" id="IPR025442">
    <property type="entry name" value="DUF4185"/>
</dbReference>
<dbReference type="Pfam" id="PF13810">
    <property type="entry name" value="DUF4185"/>
    <property type="match status" value="1"/>
</dbReference>
<feature type="domain" description="DUF4185" evidence="3">
    <location>
        <begin position="46"/>
        <end position="234"/>
    </location>
</feature>
<keyword evidence="5" id="KW-1185">Reference proteome</keyword>
<evidence type="ECO:0000313" key="4">
    <source>
        <dbReference type="EMBL" id="SEF17023.1"/>
    </source>
</evidence>
<dbReference type="Proteomes" id="UP000181980">
    <property type="component" value="Unassembled WGS sequence"/>
</dbReference>
<organism evidence="4 5">
    <name type="scientific">Jiangella alba</name>
    <dbReference type="NCBI Taxonomy" id="561176"/>
    <lineage>
        <taxon>Bacteria</taxon>
        <taxon>Bacillati</taxon>
        <taxon>Actinomycetota</taxon>
        <taxon>Actinomycetes</taxon>
        <taxon>Jiangellales</taxon>
        <taxon>Jiangellaceae</taxon>
        <taxon>Jiangella</taxon>
    </lineage>
</organism>
<dbReference type="SUPFAM" id="SSF50939">
    <property type="entry name" value="Sialidases"/>
    <property type="match status" value="1"/>
</dbReference>
<feature type="signal peptide" evidence="2">
    <location>
        <begin position="1"/>
        <end position="23"/>
    </location>
</feature>
<dbReference type="AlphaFoldDB" id="A0A1H5PT25"/>
<feature type="region of interest" description="Disordered" evidence="1">
    <location>
        <begin position="243"/>
        <end position="274"/>
    </location>
</feature>
<dbReference type="STRING" id="561176.SAMN04488561_5659"/>
<keyword evidence="2" id="KW-0732">Signal</keyword>
<feature type="chain" id="PRO_5010194482" description="DUF4185 domain-containing protein" evidence="2">
    <location>
        <begin position="24"/>
        <end position="340"/>
    </location>
</feature>
<evidence type="ECO:0000259" key="3">
    <source>
        <dbReference type="Pfam" id="PF13810"/>
    </source>
</evidence>
<evidence type="ECO:0000256" key="1">
    <source>
        <dbReference type="SAM" id="MobiDB-lite"/>
    </source>
</evidence>
<feature type="compositionally biased region" description="Basic and acidic residues" evidence="1">
    <location>
        <begin position="243"/>
        <end position="262"/>
    </location>
</feature>
<name>A0A1H5PT25_9ACTN</name>
<protein>
    <recommendedName>
        <fullName evidence="3">DUF4185 domain-containing protein</fullName>
    </recommendedName>
</protein>
<evidence type="ECO:0000313" key="5">
    <source>
        <dbReference type="Proteomes" id="UP000181980"/>
    </source>
</evidence>
<gene>
    <name evidence="4" type="ORF">SAMN04488561_5659</name>
</gene>
<sequence length="340" mass="36362">MRLLPPAAAGASLLLVAALTASAAEPEPGVTVAPGEPVALLTGAGSINETDLRYQVHGTDLGVMWDDGDGSVLMAFGDTYGAGWGGNGAGPREADWRCNVLAVSSDRDLADGMTFDTMVQDRPGHAGQLLDCLQQNGVEETVIPTAGIAVDGRSYLHYMSVNHWGPAGTWFTNHSGIAWSDDGGTTWTKDPDAAWPNTPEWDDDFQMAALARHGGHVYLFGTPDRRAVGAVQRVHRPLADDLPRRVAGADRPARRAPADRPLGRRAGARRRRRVPGAVRRIPAPMVQRTGPLLRAHPVGPVQRDADALDAHAAVTDRMALLVSPEQRIQRHDHGGVLGRR</sequence>
<accession>A0A1H5PT25</accession>
<reference evidence="5" key="1">
    <citation type="submission" date="2016-10" db="EMBL/GenBank/DDBJ databases">
        <authorList>
            <person name="Varghese N."/>
            <person name="Submissions S."/>
        </authorList>
    </citation>
    <scope>NUCLEOTIDE SEQUENCE [LARGE SCALE GENOMIC DNA]</scope>
    <source>
        <strain evidence="5">DSM 45237</strain>
    </source>
</reference>
<proteinExistence type="predicted"/>
<dbReference type="InterPro" id="IPR036278">
    <property type="entry name" value="Sialidase_sf"/>
</dbReference>